<dbReference type="PANTHER" id="PTHR23022">
    <property type="entry name" value="TRANSPOSABLE ELEMENT-RELATED"/>
    <property type="match status" value="1"/>
</dbReference>
<evidence type="ECO:0000313" key="5">
    <source>
        <dbReference type="Proteomes" id="UP001549921"/>
    </source>
</evidence>
<evidence type="ECO:0000259" key="3">
    <source>
        <dbReference type="Pfam" id="PF13358"/>
    </source>
</evidence>
<evidence type="ECO:0000313" key="4">
    <source>
        <dbReference type="EMBL" id="KAL0832328.1"/>
    </source>
</evidence>
<dbReference type="Pfam" id="PF01498">
    <property type="entry name" value="HTH_Tnp_Tc3_2"/>
    <property type="match status" value="1"/>
</dbReference>
<feature type="domain" description="Tc1-like transposase DDE" evidence="3">
    <location>
        <begin position="131"/>
        <end position="282"/>
    </location>
</feature>
<dbReference type="Pfam" id="PF13358">
    <property type="entry name" value="DDE_3"/>
    <property type="match status" value="1"/>
</dbReference>
<protein>
    <recommendedName>
        <fullName evidence="6">Transposase</fullName>
    </recommendedName>
</protein>
<dbReference type="Gene3D" id="1.10.10.10">
    <property type="entry name" value="Winged helix-like DNA-binding domain superfamily/Winged helix DNA-binding domain"/>
    <property type="match status" value="1"/>
</dbReference>
<dbReference type="Gene3D" id="3.30.420.10">
    <property type="entry name" value="Ribonuclease H-like superfamily/Ribonuclease H"/>
    <property type="match status" value="1"/>
</dbReference>
<sequence length="325" mass="37825">MSLSPEECTRIITMVQEGRSQRSTSRTVGVSLSMVQRVLQRFQKTGMNIGRPGNGRPKCTTVREDRFVVRNSLQEVHHNNVSSDTILRRLREADIKRYRPANGPKLLREHRVARLRFSREHIRWTDEDWSRIMFSDESRFCLFTNDGRRRVYRRPGERYCQACFEEKVPFDGGSIMVWAGISAESRAELVVIENGSLPSKNWEPSPRYEEEILNEHVGPFLVNMVANSIFMHDNARPHSAHLVNAYIQDVGITRMEWPARSPDLNPIEYLWDELGRCVKQRSPAATTLRELRSALVEEWSNIDQNRIRKVDSMPHRLNEVIRARG</sequence>
<evidence type="ECO:0000259" key="2">
    <source>
        <dbReference type="Pfam" id="PF01498"/>
    </source>
</evidence>
<dbReference type="EMBL" id="JBEDNZ010000011">
    <property type="protein sequence ID" value="KAL0832328.1"/>
    <property type="molecule type" value="Genomic_DNA"/>
</dbReference>
<feature type="domain" description="Transposase Tc1-like" evidence="2">
    <location>
        <begin position="61"/>
        <end position="122"/>
    </location>
</feature>
<dbReference type="InterPro" id="IPR036397">
    <property type="entry name" value="RNaseH_sf"/>
</dbReference>
<dbReference type="PANTHER" id="PTHR23022:SF134">
    <property type="entry name" value="TRANSPOSABLE ELEMENT TC1 TRANSPOSASE"/>
    <property type="match status" value="1"/>
</dbReference>
<dbReference type="AlphaFoldDB" id="A0ABD0T5I5"/>
<name>A0ABD0T5I5_LOXSC</name>
<dbReference type="Proteomes" id="UP001549921">
    <property type="component" value="Unassembled WGS sequence"/>
</dbReference>
<gene>
    <name evidence="4" type="ORF">ABMA28_001763</name>
</gene>
<dbReference type="InterPro" id="IPR009057">
    <property type="entry name" value="Homeodomain-like_sf"/>
</dbReference>
<dbReference type="InterPro" id="IPR036388">
    <property type="entry name" value="WH-like_DNA-bd_sf"/>
</dbReference>
<dbReference type="InterPro" id="IPR038717">
    <property type="entry name" value="Tc1-like_DDE_dom"/>
</dbReference>
<dbReference type="InterPro" id="IPR052338">
    <property type="entry name" value="Transposase_5"/>
</dbReference>
<organism evidence="4 5">
    <name type="scientific">Loxostege sticticalis</name>
    <name type="common">Beet webworm moth</name>
    <dbReference type="NCBI Taxonomy" id="481309"/>
    <lineage>
        <taxon>Eukaryota</taxon>
        <taxon>Metazoa</taxon>
        <taxon>Ecdysozoa</taxon>
        <taxon>Arthropoda</taxon>
        <taxon>Hexapoda</taxon>
        <taxon>Insecta</taxon>
        <taxon>Pterygota</taxon>
        <taxon>Neoptera</taxon>
        <taxon>Endopterygota</taxon>
        <taxon>Lepidoptera</taxon>
        <taxon>Glossata</taxon>
        <taxon>Ditrysia</taxon>
        <taxon>Pyraloidea</taxon>
        <taxon>Crambidae</taxon>
        <taxon>Pyraustinae</taxon>
        <taxon>Loxostege</taxon>
    </lineage>
</organism>
<proteinExistence type="predicted"/>
<comment type="caution">
    <text evidence="4">The sequence shown here is derived from an EMBL/GenBank/DDBJ whole genome shotgun (WGS) entry which is preliminary data.</text>
</comment>
<dbReference type="InterPro" id="IPR002492">
    <property type="entry name" value="Transposase_Tc1-like"/>
</dbReference>
<dbReference type="SUPFAM" id="SSF46689">
    <property type="entry name" value="Homeodomain-like"/>
    <property type="match status" value="1"/>
</dbReference>
<evidence type="ECO:0000256" key="1">
    <source>
        <dbReference type="ARBA" id="ARBA00004123"/>
    </source>
</evidence>
<accession>A0ABD0T5I5</accession>
<evidence type="ECO:0008006" key="6">
    <source>
        <dbReference type="Google" id="ProtNLM"/>
    </source>
</evidence>
<dbReference type="GO" id="GO:0005634">
    <property type="term" value="C:nucleus"/>
    <property type="evidence" value="ECO:0007669"/>
    <property type="project" value="UniProtKB-SubCell"/>
</dbReference>
<comment type="subcellular location">
    <subcellularLocation>
        <location evidence="1">Nucleus</location>
    </subcellularLocation>
</comment>
<reference evidence="4 5" key="1">
    <citation type="submission" date="2024-06" db="EMBL/GenBank/DDBJ databases">
        <title>A chromosome-level genome assembly of beet webworm, Loxostege sticticalis.</title>
        <authorList>
            <person name="Zhang Y."/>
        </authorList>
    </citation>
    <scope>NUCLEOTIDE SEQUENCE [LARGE SCALE GENOMIC DNA]</scope>
    <source>
        <strain evidence="4">AQ028</strain>
        <tissue evidence="4">Male pupae</tissue>
    </source>
</reference>